<evidence type="ECO:0000313" key="2">
    <source>
        <dbReference type="EMBL" id="KAK5977126.1"/>
    </source>
</evidence>
<accession>A0AAN8FDH0</accession>
<gene>
    <name evidence="2" type="ORF">GCK32_020654</name>
</gene>
<dbReference type="AlphaFoldDB" id="A0AAN8FDH0"/>
<evidence type="ECO:0000313" key="3">
    <source>
        <dbReference type="Proteomes" id="UP001331761"/>
    </source>
</evidence>
<keyword evidence="3" id="KW-1185">Reference proteome</keyword>
<protein>
    <submittedName>
        <fullName evidence="2">Uncharacterized protein</fullName>
    </submittedName>
</protein>
<evidence type="ECO:0000256" key="1">
    <source>
        <dbReference type="SAM" id="MobiDB-lite"/>
    </source>
</evidence>
<feature type="region of interest" description="Disordered" evidence="1">
    <location>
        <begin position="1"/>
        <end position="46"/>
    </location>
</feature>
<sequence length="46" mass="5413">MRSKEKQQRKDLGRRSAEREARETPRIVKNKSKEQEKPGGGYVNKK</sequence>
<proteinExistence type="predicted"/>
<feature type="compositionally biased region" description="Basic and acidic residues" evidence="1">
    <location>
        <begin position="1"/>
        <end position="37"/>
    </location>
</feature>
<dbReference type="Proteomes" id="UP001331761">
    <property type="component" value="Unassembled WGS sequence"/>
</dbReference>
<organism evidence="2 3">
    <name type="scientific">Trichostrongylus colubriformis</name>
    <name type="common">Black scour worm</name>
    <dbReference type="NCBI Taxonomy" id="6319"/>
    <lineage>
        <taxon>Eukaryota</taxon>
        <taxon>Metazoa</taxon>
        <taxon>Ecdysozoa</taxon>
        <taxon>Nematoda</taxon>
        <taxon>Chromadorea</taxon>
        <taxon>Rhabditida</taxon>
        <taxon>Rhabditina</taxon>
        <taxon>Rhabditomorpha</taxon>
        <taxon>Strongyloidea</taxon>
        <taxon>Trichostrongylidae</taxon>
        <taxon>Trichostrongylus</taxon>
    </lineage>
</organism>
<comment type="caution">
    <text evidence="2">The sequence shown here is derived from an EMBL/GenBank/DDBJ whole genome shotgun (WGS) entry which is preliminary data.</text>
</comment>
<dbReference type="EMBL" id="WIXE01010988">
    <property type="protein sequence ID" value="KAK5977126.1"/>
    <property type="molecule type" value="Genomic_DNA"/>
</dbReference>
<name>A0AAN8FDH0_TRICO</name>
<reference evidence="2 3" key="1">
    <citation type="submission" date="2019-10" db="EMBL/GenBank/DDBJ databases">
        <title>Assembly and Annotation for the nematode Trichostrongylus colubriformis.</title>
        <authorList>
            <person name="Martin J."/>
        </authorList>
    </citation>
    <scope>NUCLEOTIDE SEQUENCE [LARGE SCALE GENOMIC DNA]</scope>
    <source>
        <strain evidence="2">G859</strain>
        <tissue evidence="2">Whole worm</tissue>
    </source>
</reference>